<dbReference type="Gene3D" id="3.30.360.10">
    <property type="entry name" value="Dihydrodipicolinate Reductase, domain 2"/>
    <property type="match status" value="1"/>
</dbReference>
<evidence type="ECO:0000256" key="6">
    <source>
        <dbReference type="ARBA" id="ARBA00023027"/>
    </source>
</evidence>
<evidence type="ECO:0000259" key="12">
    <source>
        <dbReference type="Pfam" id="PF01113"/>
    </source>
</evidence>
<evidence type="ECO:0000256" key="4">
    <source>
        <dbReference type="ARBA" id="ARBA00022915"/>
    </source>
</evidence>
<dbReference type="InterPro" id="IPR000846">
    <property type="entry name" value="DapB_N"/>
</dbReference>
<dbReference type="GO" id="GO:0009089">
    <property type="term" value="P:lysine biosynthetic process via diaminopimelate"/>
    <property type="evidence" value="ECO:0007669"/>
    <property type="project" value="InterPro"/>
</dbReference>
<organism evidence="14 15">
    <name type="scientific">SAR86 cluster bacterium</name>
    <dbReference type="NCBI Taxonomy" id="2030880"/>
    <lineage>
        <taxon>Bacteria</taxon>
        <taxon>Pseudomonadati</taxon>
        <taxon>Pseudomonadota</taxon>
        <taxon>Gammaproteobacteria</taxon>
        <taxon>SAR86 cluster</taxon>
    </lineage>
</organism>
<evidence type="ECO:0000256" key="11">
    <source>
        <dbReference type="ARBA" id="ARBA00049396"/>
    </source>
</evidence>
<gene>
    <name evidence="14" type="ORF">DBW98_03050</name>
</gene>
<keyword evidence="7" id="KW-0457">Lysine biosynthesis</keyword>
<dbReference type="InterPro" id="IPR023940">
    <property type="entry name" value="DHDPR_bac"/>
</dbReference>
<evidence type="ECO:0000256" key="7">
    <source>
        <dbReference type="ARBA" id="ARBA00023154"/>
    </source>
</evidence>
<dbReference type="Pfam" id="PF05173">
    <property type="entry name" value="DapB_C"/>
    <property type="match status" value="1"/>
</dbReference>
<dbReference type="CDD" id="cd02274">
    <property type="entry name" value="DHDPR_N"/>
    <property type="match status" value="1"/>
</dbReference>
<dbReference type="InterPro" id="IPR036291">
    <property type="entry name" value="NAD(P)-bd_dom_sf"/>
</dbReference>
<feature type="domain" description="Dihydrodipicolinate reductase N-terminal" evidence="12">
    <location>
        <begin position="37"/>
        <end position="96"/>
    </location>
</feature>
<protein>
    <recommendedName>
        <fullName evidence="9">4-hydroxy-tetrahydrodipicolinate reductase</fullName>
        <ecNumber evidence="9">1.17.1.8</ecNumber>
    </recommendedName>
</protein>
<comment type="caution">
    <text evidence="14">The sequence shown here is derived from an EMBL/GenBank/DDBJ whole genome shotgun (WGS) entry which is preliminary data.</text>
</comment>
<comment type="pathway">
    <text evidence="8">Amino-acid biosynthesis; L-lysine biosynthesis via DAP pathway; (S)-tetrahydrodipicolinate from L-aspartate: step 4/4.</text>
</comment>
<evidence type="ECO:0000313" key="15">
    <source>
        <dbReference type="Proteomes" id="UP000253032"/>
    </source>
</evidence>
<accession>A0A368BLS8</accession>
<dbReference type="Gene3D" id="3.40.50.720">
    <property type="entry name" value="NAD(P)-binding Rossmann-like Domain"/>
    <property type="match status" value="1"/>
</dbReference>
<evidence type="ECO:0000259" key="13">
    <source>
        <dbReference type="Pfam" id="PF05173"/>
    </source>
</evidence>
<evidence type="ECO:0000256" key="5">
    <source>
        <dbReference type="ARBA" id="ARBA00023002"/>
    </source>
</evidence>
<keyword evidence="5" id="KW-0560">Oxidoreductase</keyword>
<dbReference type="SUPFAM" id="SSF55347">
    <property type="entry name" value="Glyceraldehyde-3-phosphate dehydrogenase-like, C-terminal domain"/>
    <property type="match status" value="1"/>
</dbReference>
<keyword evidence="3" id="KW-0521">NADP</keyword>
<dbReference type="GO" id="GO:0019877">
    <property type="term" value="P:diaminopimelate biosynthetic process"/>
    <property type="evidence" value="ECO:0007669"/>
    <property type="project" value="UniProtKB-KW"/>
</dbReference>
<reference evidence="14 15" key="1">
    <citation type="journal article" date="2018" name="Microbiome">
        <title>Fine metagenomic profile of the Mediterranean stratified and mixed water columns revealed by assembly and recruitment.</title>
        <authorList>
            <person name="Haro-Moreno J.M."/>
            <person name="Lopez-Perez M."/>
            <person name="De La Torre J.R."/>
            <person name="Picazo A."/>
            <person name="Camacho A."/>
            <person name="Rodriguez-Valera F."/>
        </authorList>
    </citation>
    <scope>NUCLEOTIDE SEQUENCE [LARGE SCALE GENOMIC DNA]</scope>
    <source>
        <strain evidence="14">MED-G84</strain>
    </source>
</reference>
<dbReference type="Proteomes" id="UP000253032">
    <property type="component" value="Unassembled WGS sequence"/>
</dbReference>
<proteinExistence type="inferred from homology"/>
<dbReference type="SUPFAM" id="SSF51735">
    <property type="entry name" value="NAD(P)-binding Rossmann-fold domains"/>
    <property type="match status" value="1"/>
</dbReference>
<sequence>MHILINGFNGNMGQAIQAQCKLSDIKASDFQTDAIALSGISAVIDFSSPKGFIDSVNFCIENELPLVSGTTGLLEEQLELINTAKKSIPILIASNMSLGIANLKSSIETYLLSRKVTSKCKILEIHHTNKKDSPSGTALEILNFLENLPESKIDGPINVQSLRVGNVFGMHRVEFENEDGVTTFQHIANSRDVFAIGALQAARWINFKESGEYSFADFLNKKL</sequence>
<dbReference type="AlphaFoldDB" id="A0A368BLS8"/>
<dbReference type="EC" id="1.17.1.8" evidence="9"/>
<evidence type="ECO:0000256" key="2">
    <source>
        <dbReference type="ARBA" id="ARBA00022605"/>
    </source>
</evidence>
<evidence type="ECO:0000256" key="8">
    <source>
        <dbReference type="ARBA" id="ARBA00037922"/>
    </source>
</evidence>
<dbReference type="InterPro" id="IPR022663">
    <property type="entry name" value="DapB_C"/>
</dbReference>
<name>A0A368BLS8_9GAMM</name>
<dbReference type="PANTHER" id="PTHR20836:SF0">
    <property type="entry name" value="4-HYDROXY-TETRAHYDRODIPICOLINATE REDUCTASE 1, CHLOROPLASTIC-RELATED"/>
    <property type="match status" value="1"/>
</dbReference>
<keyword evidence="2" id="KW-0028">Amino-acid biosynthesis</keyword>
<comment type="catalytic activity">
    <reaction evidence="10">
        <text>(S)-2,3,4,5-tetrahydrodipicolinate + NADP(+) + H2O = (2S,4S)-4-hydroxy-2,3,4,5-tetrahydrodipicolinate + NADPH + H(+)</text>
        <dbReference type="Rhea" id="RHEA:35331"/>
        <dbReference type="ChEBI" id="CHEBI:15377"/>
        <dbReference type="ChEBI" id="CHEBI:15378"/>
        <dbReference type="ChEBI" id="CHEBI:16845"/>
        <dbReference type="ChEBI" id="CHEBI:57783"/>
        <dbReference type="ChEBI" id="CHEBI:58349"/>
        <dbReference type="ChEBI" id="CHEBI:67139"/>
        <dbReference type="EC" id="1.17.1.8"/>
    </reaction>
</comment>
<dbReference type="PIRSF" id="PIRSF000161">
    <property type="entry name" value="DHPR"/>
    <property type="match status" value="1"/>
</dbReference>
<comment type="catalytic activity">
    <reaction evidence="11">
        <text>(S)-2,3,4,5-tetrahydrodipicolinate + NAD(+) + H2O = (2S,4S)-4-hydroxy-2,3,4,5-tetrahydrodipicolinate + NADH + H(+)</text>
        <dbReference type="Rhea" id="RHEA:35323"/>
        <dbReference type="ChEBI" id="CHEBI:15377"/>
        <dbReference type="ChEBI" id="CHEBI:15378"/>
        <dbReference type="ChEBI" id="CHEBI:16845"/>
        <dbReference type="ChEBI" id="CHEBI:57540"/>
        <dbReference type="ChEBI" id="CHEBI:57945"/>
        <dbReference type="ChEBI" id="CHEBI:67139"/>
        <dbReference type="EC" id="1.17.1.8"/>
    </reaction>
</comment>
<evidence type="ECO:0000256" key="1">
    <source>
        <dbReference type="ARBA" id="ARBA00006642"/>
    </source>
</evidence>
<dbReference type="GO" id="GO:0008839">
    <property type="term" value="F:4-hydroxy-tetrahydrodipicolinate reductase"/>
    <property type="evidence" value="ECO:0007669"/>
    <property type="project" value="UniProtKB-EC"/>
</dbReference>
<evidence type="ECO:0000313" key="14">
    <source>
        <dbReference type="EMBL" id="RCL38035.1"/>
    </source>
</evidence>
<feature type="domain" description="Dihydrodipicolinate reductase C-terminal" evidence="13">
    <location>
        <begin position="118"/>
        <end position="219"/>
    </location>
</feature>
<evidence type="ECO:0000256" key="3">
    <source>
        <dbReference type="ARBA" id="ARBA00022857"/>
    </source>
</evidence>
<keyword evidence="6" id="KW-0520">NAD</keyword>
<keyword evidence="4" id="KW-0220">Diaminopimelate biosynthesis</keyword>
<evidence type="ECO:0000256" key="10">
    <source>
        <dbReference type="ARBA" id="ARBA00049080"/>
    </source>
</evidence>
<evidence type="ECO:0000256" key="9">
    <source>
        <dbReference type="ARBA" id="ARBA00038983"/>
    </source>
</evidence>
<dbReference type="EMBL" id="QOPC01000014">
    <property type="protein sequence ID" value="RCL38035.1"/>
    <property type="molecule type" value="Genomic_DNA"/>
</dbReference>
<comment type="similarity">
    <text evidence="1">Belongs to the DapB family.</text>
</comment>
<dbReference type="Pfam" id="PF01113">
    <property type="entry name" value="DapB_N"/>
    <property type="match status" value="1"/>
</dbReference>
<dbReference type="PANTHER" id="PTHR20836">
    <property type="entry name" value="DIHYDRODIPICOLINATE REDUCTASE"/>
    <property type="match status" value="1"/>
</dbReference>